<evidence type="ECO:0000313" key="2">
    <source>
        <dbReference type="Proteomes" id="UP000828390"/>
    </source>
</evidence>
<name>A0A9D4R3S7_DREPO</name>
<reference evidence="1" key="1">
    <citation type="journal article" date="2019" name="bioRxiv">
        <title>The Genome of the Zebra Mussel, Dreissena polymorpha: A Resource for Invasive Species Research.</title>
        <authorList>
            <person name="McCartney M.A."/>
            <person name="Auch B."/>
            <person name="Kono T."/>
            <person name="Mallez S."/>
            <person name="Zhang Y."/>
            <person name="Obille A."/>
            <person name="Becker A."/>
            <person name="Abrahante J.E."/>
            <person name="Garbe J."/>
            <person name="Badalamenti J.P."/>
            <person name="Herman A."/>
            <person name="Mangelson H."/>
            <person name="Liachko I."/>
            <person name="Sullivan S."/>
            <person name="Sone E.D."/>
            <person name="Koren S."/>
            <person name="Silverstein K.A.T."/>
            <person name="Beckman K.B."/>
            <person name="Gohl D.M."/>
        </authorList>
    </citation>
    <scope>NUCLEOTIDE SEQUENCE</scope>
    <source>
        <strain evidence="1">Duluth1</strain>
        <tissue evidence="1">Whole animal</tissue>
    </source>
</reference>
<sequence>MASPPASIYSGCSVNNVAEHICVCISAYLVVTQSSDSFTTVSVYNDLDCPFMAETTVVSDIIESVADMPNQIVSPVSPVNSMQGSGQSSRTVGSGVDCMAVIDRSFSTKGFSKDTRALLAKS</sequence>
<keyword evidence="2" id="KW-1185">Reference proteome</keyword>
<organism evidence="1 2">
    <name type="scientific">Dreissena polymorpha</name>
    <name type="common">Zebra mussel</name>
    <name type="synonym">Mytilus polymorpha</name>
    <dbReference type="NCBI Taxonomy" id="45954"/>
    <lineage>
        <taxon>Eukaryota</taxon>
        <taxon>Metazoa</taxon>
        <taxon>Spiralia</taxon>
        <taxon>Lophotrochozoa</taxon>
        <taxon>Mollusca</taxon>
        <taxon>Bivalvia</taxon>
        <taxon>Autobranchia</taxon>
        <taxon>Heteroconchia</taxon>
        <taxon>Euheterodonta</taxon>
        <taxon>Imparidentia</taxon>
        <taxon>Neoheterodontei</taxon>
        <taxon>Myida</taxon>
        <taxon>Dreissenoidea</taxon>
        <taxon>Dreissenidae</taxon>
        <taxon>Dreissena</taxon>
    </lineage>
</organism>
<evidence type="ECO:0000313" key="1">
    <source>
        <dbReference type="EMBL" id="KAH3852210.1"/>
    </source>
</evidence>
<gene>
    <name evidence="1" type="ORF">DPMN_094711</name>
</gene>
<dbReference type="EMBL" id="JAIWYP010000003">
    <property type="protein sequence ID" value="KAH3852210.1"/>
    <property type="molecule type" value="Genomic_DNA"/>
</dbReference>
<dbReference type="AlphaFoldDB" id="A0A9D4R3S7"/>
<reference evidence="1" key="2">
    <citation type="submission" date="2020-11" db="EMBL/GenBank/DDBJ databases">
        <authorList>
            <person name="McCartney M.A."/>
            <person name="Auch B."/>
            <person name="Kono T."/>
            <person name="Mallez S."/>
            <person name="Becker A."/>
            <person name="Gohl D.M."/>
            <person name="Silverstein K.A.T."/>
            <person name="Koren S."/>
            <person name="Bechman K.B."/>
            <person name="Herman A."/>
            <person name="Abrahante J.E."/>
            <person name="Garbe J."/>
        </authorList>
    </citation>
    <scope>NUCLEOTIDE SEQUENCE</scope>
    <source>
        <strain evidence="1">Duluth1</strain>
        <tissue evidence="1">Whole animal</tissue>
    </source>
</reference>
<comment type="caution">
    <text evidence="1">The sequence shown here is derived from an EMBL/GenBank/DDBJ whole genome shotgun (WGS) entry which is preliminary data.</text>
</comment>
<dbReference type="Proteomes" id="UP000828390">
    <property type="component" value="Unassembled WGS sequence"/>
</dbReference>
<accession>A0A9D4R3S7</accession>
<proteinExistence type="predicted"/>
<protein>
    <submittedName>
        <fullName evidence="1">Uncharacterized protein</fullName>
    </submittedName>
</protein>